<dbReference type="EMBL" id="JBHTCJ010000026">
    <property type="protein sequence ID" value="MFC7345044.1"/>
    <property type="molecule type" value="Genomic_DNA"/>
</dbReference>
<proteinExistence type="predicted"/>
<reference evidence="2" key="1">
    <citation type="journal article" date="2019" name="Int. J. Syst. Evol. Microbiol.">
        <title>The Global Catalogue of Microorganisms (GCM) 10K type strain sequencing project: providing services to taxonomists for standard genome sequencing and annotation.</title>
        <authorList>
            <consortium name="The Broad Institute Genomics Platform"/>
            <consortium name="The Broad Institute Genome Sequencing Center for Infectious Disease"/>
            <person name="Wu L."/>
            <person name="Ma J."/>
        </authorList>
    </citation>
    <scope>NUCLEOTIDE SEQUENCE [LARGE SCALE GENOMIC DNA]</scope>
    <source>
        <strain evidence="2">WLHS5</strain>
    </source>
</reference>
<sequence>MTNAGDRATAQYALALAVYDQANARYSELCEHEESDGPAPSDMADAVDERLNAAEEALGYASTLIDELAGQAVHVECIYAKIQRLFWCLDYPQFAEFDDDDPAAWAKQVIQLREQFTRLEQLVRQGFLPSSWRSGGALLEEGTNSGPALT</sequence>
<evidence type="ECO:0000313" key="2">
    <source>
        <dbReference type="Proteomes" id="UP001596504"/>
    </source>
</evidence>
<protein>
    <submittedName>
        <fullName evidence="1">Uncharacterized protein</fullName>
    </submittedName>
</protein>
<name>A0ABW2LR91_9PSEU</name>
<keyword evidence="2" id="KW-1185">Reference proteome</keyword>
<organism evidence="1 2">
    <name type="scientific">Saccharopolyspora griseoalba</name>
    <dbReference type="NCBI Taxonomy" id="1431848"/>
    <lineage>
        <taxon>Bacteria</taxon>
        <taxon>Bacillati</taxon>
        <taxon>Actinomycetota</taxon>
        <taxon>Actinomycetes</taxon>
        <taxon>Pseudonocardiales</taxon>
        <taxon>Pseudonocardiaceae</taxon>
        <taxon>Saccharopolyspora</taxon>
    </lineage>
</organism>
<comment type="caution">
    <text evidence="1">The sequence shown here is derived from an EMBL/GenBank/DDBJ whole genome shotgun (WGS) entry which is preliminary data.</text>
</comment>
<dbReference type="RefSeq" id="WP_380673413.1">
    <property type="nucleotide sequence ID" value="NZ_JBHTCJ010000026.1"/>
</dbReference>
<gene>
    <name evidence="1" type="ORF">ACFQRI_26835</name>
</gene>
<accession>A0ABW2LR91</accession>
<dbReference type="Proteomes" id="UP001596504">
    <property type="component" value="Unassembled WGS sequence"/>
</dbReference>
<evidence type="ECO:0000313" key="1">
    <source>
        <dbReference type="EMBL" id="MFC7345044.1"/>
    </source>
</evidence>